<protein>
    <submittedName>
        <fullName evidence="5">Biotin attachment protein</fullName>
    </submittedName>
</protein>
<dbReference type="InterPro" id="IPR003379">
    <property type="entry name" value="Carboxylase_cons_dom"/>
</dbReference>
<dbReference type="InterPro" id="IPR011053">
    <property type="entry name" value="Single_hybrid_motif"/>
</dbReference>
<dbReference type="InterPro" id="IPR000891">
    <property type="entry name" value="PYR_CT"/>
</dbReference>
<dbReference type="Gene3D" id="2.40.50.100">
    <property type="match status" value="1"/>
</dbReference>
<dbReference type="GO" id="GO:0005737">
    <property type="term" value="C:cytoplasm"/>
    <property type="evidence" value="ECO:0007669"/>
    <property type="project" value="TreeGrafter"/>
</dbReference>
<dbReference type="CDD" id="cd06850">
    <property type="entry name" value="biotinyl_domain"/>
    <property type="match status" value="1"/>
</dbReference>
<feature type="domain" description="Pyruvate carboxyltransferase" evidence="4">
    <location>
        <begin position="45"/>
        <end position="307"/>
    </location>
</feature>
<dbReference type="PROSITE" id="PS50968">
    <property type="entry name" value="BIOTINYL_LIPOYL"/>
    <property type="match status" value="1"/>
</dbReference>
<dbReference type="SUPFAM" id="SSF51569">
    <property type="entry name" value="Aldolase"/>
    <property type="match status" value="1"/>
</dbReference>
<evidence type="ECO:0000313" key="5">
    <source>
        <dbReference type="EMBL" id="GER93003.1"/>
    </source>
</evidence>
<dbReference type="GO" id="GO:0004736">
    <property type="term" value="F:pyruvate carboxylase activity"/>
    <property type="evidence" value="ECO:0007669"/>
    <property type="project" value="UniProtKB-ARBA"/>
</dbReference>
<accession>A0A5J4KZU7</accession>
<gene>
    <name evidence="5" type="ORF">A45J_0734</name>
</gene>
<name>A0A5J4KZU7_9ZZZZ</name>
<dbReference type="Gene3D" id="3.20.20.70">
    <property type="entry name" value="Aldolase class I"/>
    <property type="match status" value="1"/>
</dbReference>
<dbReference type="PANTHER" id="PTHR43778">
    <property type="entry name" value="PYRUVATE CARBOXYLASE"/>
    <property type="match status" value="1"/>
</dbReference>
<reference evidence="5" key="1">
    <citation type="submission" date="2019-10" db="EMBL/GenBank/DDBJ databases">
        <title>Metagenomic sequencing of thiosulfate-disproportionating enrichment culture.</title>
        <authorList>
            <person name="Umezawa K."/>
            <person name="Kojima H."/>
            <person name="Fukui M."/>
        </authorList>
    </citation>
    <scope>NUCLEOTIDE SEQUENCE</scope>
    <source>
        <strain evidence="5">45J</strain>
    </source>
</reference>
<feature type="compositionally biased region" description="Basic and acidic residues" evidence="2">
    <location>
        <begin position="1"/>
        <end position="18"/>
    </location>
</feature>
<comment type="caution">
    <text evidence="5">The sequence shown here is derived from an EMBL/GenBank/DDBJ whole genome shotgun (WGS) entry which is preliminary data.</text>
</comment>
<dbReference type="PROSITE" id="PS50991">
    <property type="entry name" value="PYR_CT"/>
    <property type="match status" value="1"/>
</dbReference>
<dbReference type="InterPro" id="IPR013785">
    <property type="entry name" value="Aldolase_TIM"/>
</dbReference>
<feature type="domain" description="Lipoyl-binding" evidence="3">
    <location>
        <begin position="605"/>
        <end position="689"/>
    </location>
</feature>
<feature type="region of interest" description="Disordered" evidence="2">
    <location>
        <begin position="1"/>
        <end position="20"/>
    </location>
</feature>
<evidence type="ECO:0000256" key="1">
    <source>
        <dbReference type="ARBA" id="ARBA00023267"/>
    </source>
</evidence>
<dbReference type="InterPro" id="IPR000089">
    <property type="entry name" value="Biotin_lipoyl"/>
</dbReference>
<evidence type="ECO:0000259" key="3">
    <source>
        <dbReference type="PROSITE" id="PS50968"/>
    </source>
</evidence>
<evidence type="ECO:0000259" key="4">
    <source>
        <dbReference type="PROSITE" id="PS50991"/>
    </source>
</evidence>
<proteinExistence type="predicted"/>
<keyword evidence="1" id="KW-0092">Biotin</keyword>
<dbReference type="Pfam" id="PF00364">
    <property type="entry name" value="Biotin_lipoyl"/>
    <property type="match status" value="1"/>
</dbReference>
<dbReference type="PANTHER" id="PTHR43778:SF2">
    <property type="entry name" value="PYRUVATE CARBOXYLASE, MITOCHONDRIAL"/>
    <property type="match status" value="1"/>
</dbReference>
<dbReference type="SUPFAM" id="SSF51230">
    <property type="entry name" value="Single hybrid motif"/>
    <property type="match status" value="1"/>
</dbReference>
<dbReference type="AlphaFoldDB" id="A0A5J4KZU7"/>
<dbReference type="EMBL" id="BLAB01000001">
    <property type="protein sequence ID" value="GER93003.1"/>
    <property type="molecule type" value="Genomic_DNA"/>
</dbReference>
<dbReference type="GO" id="GO:0006094">
    <property type="term" value="P:gluconeogenesis"/>
    <property type="evidence" value="ECO:0007669"/>
    <property type="project" value="TreeGrafter"/>
</dbReference>
<dbReference type="InterPro" id="IPR055268">
    <property type="entry name" value="PCB-like"/>
</dbReference>
<evidence type="ECO:0000256" key="2">
    <source>
        <dbReference type="SAM" id="MobiDB-lite"/>
    </source>
</evidence>
<dbReference type="SUPFAM" id="SSF89000">
    <property type="entry name" value="post-HMGL domain-like"/>
    <property type="match status" value="1"/>
</dbReference>
<sequence>MPENKEHNTEGRGQRAEVRSPSSIFVKPGMSSKEIVKAVRDLKGVCFTSVGMRDAGQSDFKNRHRIYDLKTLAPYYNNMGLFSAECHGGARWHVGIMNRRESPFEEINILRELMPDVLLQTLIRETNLWGYRPYPKNVIEYVVSKVDIDVWRCFSFLNDVRNMRAVAEVVMKRGRLFEPTISFTVADWATNEYYLSVVRDIIDLCGGVDEIVLCIKDMAGVGDIGRIGNLVDAIKQTYPELVINYHRHITDGLAIPAMLSAARAGAKIFDVQEDSLVRFYGHSPILSVHAIFEESGIHVHLNRSEAEAAVQKVREWIGHYEWAESPFKGLDHTVTLHKMPGGAFPSSFEQAQKAEFLHLMPAILKLMSLYNRIVKYFDVTPGSQITWVTCSGIVNRYAKERGDAGVRHVIELVTRFVEEKFQDFDAMEKGEQEELLMLFRNAPGDFKNLLLGNYGRLPVGWPAEWVYRSTFGDEWKDKIKERKELSPLDAVPEDDLEKIRKELSDNLGREASEEEFILYLMHPKDALEFIEFREKYGEAPLALPTNVWREGLKKPGDRVDFELWGKPYTIELVSVGAEHEGIVHVVMKVNNKTRVYKVETPRAKKVEIRMAKTPNEIGAPINGNIWRIGNPERGMLKVGDIVHKGEEIANLEAMKMENAIVAPFDGQISEVCVKLNDTVQEGQLLFILEKVQIKEPMGRID</sequence>
<organism evidence="5">
    <name type="scientific">hot springs metagenome</name>
    <dbReference type="NCBI Taxonomy" id="433727"/>
    <lineage>
        <taxon>unclassified sequences</taxon>
        <taxon>metagenomes</taxon>
        <taxon>ecological metagenomes</taxon>
    </lineage>
</organism>
<dbReference type="Pfam" id="PF02436">
    <property type="entry name" value="PYC_OADA"/>
    <property type="match status" value="1"/>
</dbReference>
<dbReference type="PROSITE" id="PS00188">
    <property type="entry name" value="BIOTIN"/>
    <property type="match status" value="1"/>
</dbReference>
<dbReference type="InterPro" id="IPR001882">
    <property type="entry name" value="Biotin_BS"/>
</dbReference>